<accession>A0A9J5Z0V9</accession>
<reference evidence="1 2" key="1">
    <citation type="submission" date="2020-09" db="EMBL/GenBank/DDBJ databases">
        <title>De no assembly of potato wild relative species, Solanum commersonii.</title>
        <authorList>
            <person name="Cho K."/>
        </authorList>
    </citation>
    <scope>NUCLEOTIDE SEQUENCE [LARGE SCALE GENOMIC DNA]</scope>
    <source>
        <strain evidence="1">LZ3.2</strain>
        <tissue evidence="1">Leaf</tissue>
    </source>
</reference>
<dbReference type="EMBL" id="JACXVP010000005">
    <property type="protein sequence ID" value="KAG5606314.1"/>
    <property type="molecule type" value="Genomic_DNA"/>
</dbReference>
<comment type="caution">
    <text evidence="1">The sequence shown here is derived from an EMBL/GenBank/DDBJ whole genome shotgun (WGS) entry which is preliminary data.</text>
</comment>
<dbReference type="AlphaFoldDB" id="A0A9J5Z0V9"/>
<dbReference type="Proteomes" id="UP000824120">
    <property type="component" value="Chromosome 5"/>
</dbReference>
<evidence type="ECO:0000313" key="2">
    <source>
        <dbReference type="Proteomes" id="UP000824120"/>
    </source>
</evidence>
<keyword evidence="2" id="KW-1185">Reference proteome</keyword>
<sequence>MRGDPWDVTGIRVKLDYWIEVLLQDKSEESKRPKSKFLEMKPFSSSSFQSPLKLRAKISKSTILYENYNNCSTLKTTTLTMDHSASLVRIADQLGDSPLGVVHRLLAPIFSIFVIWHIGTKGKIRPFGDSPSELGDPHAFISLFFSTFSFLFWTPKLVQFVDSSTPHPKLLLVLKQTQVQPFKESVSNSAIHSIMNEHNKTQSTYEKIKCALKDSSCDSPISNNLMLIILASNASSSSTILTQYQKGFFKACNGAECKGV</sequence>
<proteinExistence type="predicted"/>
<protein>
    <submittedName>
        <fullName evidence="1">Uncharacterized protein</fullName>
    </submittedName>
</protein>
<gene>
    <name evidence="1" type="ORF">H5410_027806</name>
</gene>
<feature type="non-terminal residue" evidence="1">
    <location>
        <position position="260"/>
    </location>
</feature>
<evidence type="ECO:0000313" key="1">
    <source>
        <dbReference type="EMBL" id="KAG5606314.1"/>
    </source>
</evidence>
<name>A0A9J5Z0V9_SOLCO</name>
<organism evidence="1 2">
    <name type="scientific">Solanum commersonii</name>
    <name type="common">Commerson's wild potato</name>
    <name type="synonym">Commerson's nightshade</name>
    <dbReference type="NCBI Taxonomy" id="4109"/>
    <lineage>
        <taxon>Eukaryota</taxon>
        <taxon>Viridiplantae</taxon>
        <taxon>Streptophyta</taxon>
        <taxon>Embryophyta</taxon>
        <taxon>Tracheophyta</taxon>
        <taxon>Spermatophyta</taxon>
        <taxon>Magnoliopsida</taxon>
        <taxon>eudicotyledons</taxon>
        <taxon>Gunneridae</taxon>
        <taxon>Pentapetalae</taxon>
        <taxon>asterids</taxon>
        <taxon>lamiids</taxon>
        <taxon>Solanales</taxon>
        <taxon>Solanaceae</taxon>
        <taxon>Solanoideae</taxon>
        <taxon>Solaneae</taxon>
        <taxon>Solanum</taxon>
    </lineage>
</organism>